<dbReference type="AlphaFoldDB" id="A0A1I6JWC8"/>
<keyword evidence="3" id="KW-1185">Reference proteome</keyword>
<keyword evidence="1" id="KW-0812">Transmembrane</keyword>
<evidence type="ECO:0008006" key="4">
    <source>
        <dbReference type="Google" id="ProtNLM"/>
    </source>
</evidence>
<dbReference type="InterPro" id="IPR024294">
    <property type="entry name" value="DUF3810"/>
</dbReference>
<keyword evidence="1" id="KW-0472">Membrane</keyword>
<dbReference type="Proteomes" id="UP000199659">
    <property type="component" value="Unassembled WGS sequence"/>
</dbReference>
<feature type="transmembrane region" description="Helical" evidence="1">
    <location>
        <begin position="93"/>
        <end position="112"/>
    </location>
</feature>
<evidence type="ECO:0000313" key="3">
    <source>
        <dbReference type="Proteomes" id="UP000199659"/>
    </source>
</evidence>
<feature type="transmembrane region" description="Helical" evidence="1">
    <location>
        <begin position="54"/>
        <end position="81"/>
    </location>
</feature>
<gene>
    <name evidence="2" type="ORF">SAMN05661086_02012</name>
</gene>
<dbReference type="EMBL" id="FOYZ01000007">
    <property type="protein sequence ID" value="SFR83267.1"/>
    <property type="molecule type" value="Genomic_DNA"/>
</dbReference>
<evidence type="ECO:0000313" key="2">
    <source>
        <dbReference type="EMBL" id="SFR83267.1"/>
    </source>
</evidence>
<proteinExistence type="predicted"/>
<dbReference type="RefSeq" id="WP_177214670.1">
    <property type="nucleotide sequence ID" value="NZ_FOYZ01000007.1"/>
</dbReference>
<name>A0A1I6JWC8_9FIRM</name>
<feature type="transmembrane region" description="Helical" evidence="1">
    <location>
        <begin position="12"/>
        <end position="34"/>
    </location>
</feature>
<accession>A0A1I6JWC8</accession>
<organism evidence="2 3">
    <name type="scientific">Anaeromicropila populeti</name>
    <dbReference type="NCBI Taxonomy" id="37658"/>
    <lineage>
        <taxon>Bacteria</taxon>
        <taxon>Bacillati</taxon>
        <taxon>Bacillota</taxon>
        <taxon>Clostridia</taxon>
        <taxon>Lachnospirales</taxon>
        <taxon>Lachnospiraceae</taxon>
        <taxon>Anaeromicropila</taxon>
    </lineage>
</organism>
<sequence>MRQIKNDKKLVISVVLMLFSIATYFMAKAFPGFAQWHYQYIYLAAMNMIARITSLYPFSLLELISIFLIAAVIGYFVAALVKWKRRTTTFKAICKNGLANLFLFIAVIFFLYTENCGINYYRKDFAATAGITTDNLNQSLLIDVCRHIVTQLNELESQVSLDENGNLNISRSDYQEGIQAMKKLGNVYGDLEGYYPNPKPLIFSEFMSYQFLCGMYSPFTFEATFNEDMPDFNIPFTICHELSHLRGFMKEDEANFISFLACIGSDSPEFRYSGYLLAYIYCMNDLLEYNKEAYQEIKAERCQLVIRDLEQDRMFWDNFRGKVAEISSTTNDLYLKMNSEEDGVESYNRVVELILGYYNKNVDLYK</sequence>
<evidence type="ECO:0000256" key="1">
    <source>
        <dbReference type="SAM" id="Phobius"/>
    </source>
</evidence>
<reference evidence="2 3" key="1">
    <citation type="submission" date="2016-10" db="EMBL/GenBank/DDBJ databases">
        <authorList>
            <person name="de Groot N.N."/>
        </authorList>
    </citation>
    <scope>NUCLEOTIDE SEQUENCE [LARGE SCALE GENOMIC DNA]</scope>
    <source>
        <strain evidence="2 3">743A</strain>
    </source>
</reference>
<protein>
    <recommendedName>
        <fullName evidence="4">DUF3810 domain-containing protein</fullName>
    </recommendedName>
</protein>
<dbReference type="STRING" id="37658.SAMN05661086_02012"/>
<keyword evidence="1" id="KW-1133">Transmembrane helix</keyword>
<dbReference type="Pfam" id="PF12725">
    <property type="entry name" value="DUF3810"/>
    <property type="match status" value="1"/>
</dbReference>